<dbReference type="EMBL" id="FPCJ01000001">
    <property type="protein sequence ID" value="SFV28553.1"/>
    <property type="molecule type" value="Genomic_DNA"/>
</dbReference>
<keyword evidence="2" id="KW-1185">Reference proteome</keyword>
<evidence type="ECO:0000313" key="2">
    <source>
        <dbReference type="Proteomes" id="UP000199537"/>
    </source>
</evidence>
<gene>
    <name evidence="1" type="ORF">SAMN05660895_0357</name>
</gene>
<sequence length="39" mass="4267">MYISGCSNTIGEPNGFSFCEDLFALQAFVGYLPAEHEHA</sequence>
<organism evidence="1 2">
    <name type="scientific">Thermoflavifilum thermophilum</name>
    <dbReference type="NCBI Taxonomy" id="1393122"/>
    <lineage>
        <taxon>Bacteria</taxon>
        <taxon>Pseudomonadati</taxon>
        <taxon>Bacteroidota</taxon>
        <taxon>Chitinophagia</taxon>
        <taxon>Chitinophagales</taxon>
        <taxon>Chitinophagaceae</taxon>
        <taxon>Thermoflavifilum</taxon>
    </lineage>
</organism>
<protein>
    <submittedName>
        <fullName evidence="1">Uncharacterized protein</fullName>
    </submittedName>
</protein>
<reference evidence="2" key="1">
    <citation type="submission" date="2016-10" db="EMBL/GenBank/DDBJ databases">
        <authorList>
            <person name="Varghese N."/>
            <person name="Submissions S."/>
        </authorList>
    </citation>
    <scope>NUCLEOTIDE SEQUENCE [LARGE SCALE GENOMIC DNA]</scope>
    <source>
        <strain evidence="2">DSM 14807</strain>
    </source>
</reference>
<dbReference type="AlphaFoldDB" id="A0A1I7N1P6"/>
<name>A0A1I7N1P6_9BACT</name>
<evidence type="ECO:0000313" key="1">
    <source>
        <dbReference type="EMBL" id="SFV28553.1"/>
    </source>
</evidence>
<accession>A0A1I7N1P6</accession>
<dbReference type="Proteomes" id="UP000199537">
    <property type="component" value="Unassembled WGS sequence"/>
</dbReference>
<proteinExistence type="predicted"/>